<evidence type="ECO:0000256" key="6">
    <source>
        <dbReference type="ARBA" id="ARBA00022777"/>
    </source>
</evidence>
<evidence type="ECO:0000256" key="3">
    <source>
        <dbReference type="ARBA" id="ARBA00012438"/>
    </source>
</evidence>
<dbReference type="Pfam" id="PF00512">
    <property type="entry name" value="HisKA"/>
    <property type="match status" value="1"/>
</dbReference>
<proteinExistence type="predicted"/>
<dbReference type="InterPro" id="IPR004358">
    <property type="entry name" value="Sig_transdc_His_kin-like_C"/>
</dbReference>
<evidence type="ECO:0000256" key="4">
    <source>
        <dbReference type="ARBA" id="ARBA00022553"/>
    </source>
</evidence>
<dbReference type="Gene3D" id="3.30.450.40">
    <property type="match status" value="1"/>
</dbReference>
<dbReference type="Gene3D" id="3.30.565.10">
    <property type="entry name" value="Histidine kinase-like ATPase, C-terminal domain"/>
    <property type="match status" value="1"/>
</dbReference>
<dbReference type="RefSeq" id="WP_334661541.1">
    <property type="nucleotide sequence ID" value="NZ_JARULZ010000002.1"/>
</dbReference>
<dbReference type="PRINTS" id="PR00344">
    <property type="entry name" value="BCTRLSENSOR"/>
</dbReference>
<evidence type="ECO:0000259" key="8">
    <source>
        <dbReference type="PROSITE" id="PS50109"/>
    </source>
</evidence>
<dbReference type="InterPro" id="IPR003594">
    <property type="entry name" value="HATPase_dom"/>
</dbReference>
<dbReference type="EMBL" id="JARULZ010000002">
    <property type="protein sequence ID" value="MEH0638924.1"/>
    <property type="molecule type" value="Genomic_DNA"/>
</dbReference>
<evidence type="ECO:0000256" key="1">
    <source>
        <dbReference type="ARBA" id="ARBA00000085"/>
    </source>
</evidence>
<dbReference type="PANTHER" id="PTHR43711:SF1">
    <property type="entry name" value="HISTIDINE KINASE 1"/>
    <property type="match status" value="1"/>
</dbReference>
<dbReference type="InterPro" id="IPR003661">
    <property type="entry name" value="HisK_dim/P_dom"/>
</dbReference>
<dbReference type="Pfam" id="PF02518">
    <property type="entry name" value="HATPase_c"/>
    <property type="match status" value="1"/>
</dbReference>
<dbReference type="SMART" id="SM00086">
    <property type="entry name" value="PAC"/>
    <property type="match status" value="1"/>
</dbReference>
<keyword evidence="5" id="KW-0808">Transferase</keyword>
<dbReference type="CDD" id="cd00082">
    <property type="entry name" value="HisKA"/>
    <property type="match status" value="1"/>
</dbReference>
<dbReference type="SUPFAM" id="SSF47384">
    <property type="entry name" value="Homodimeric domain of signal transducing histidine kinase"/>
    <property type="match status" value="1"/>
</dbReference>
<evidence type="ECO:0000313" key="11">
    <source>
        <dbReference type="EMBL" id="MEH0638924.1"/>
    </source>
</evidence>
<dbReference type="InterPro" id="IPR036097">
    <property type="entry name" value="HisK_dim/P_sf"/>
</dbReference>
<dbReference type="CDD" id="cd00130">
    <property type="entry name" value="PAS"/>
    <property type="match status" value="1"/>
</dbReference>
<gene>
    <name evidence="11" type="ORF">QBA35_37805</name>
</gene>
<dbReference type="SMART" id="SM00091">
    <property type="entry name" value="PAS"/>
    <property type="match status" value="1"/>
</dbReference>
<comment type="caution">
    <text evidence="11">The sequence shown here is derived from an EMBL/GenBank/DDBJ whole genome shotgun (WGS) entry which is preliminary data.</text>
</comment>
<dbReference type="PROSITE" id="PS50113">
    <property type="entry name" value="PAC"/>
    <property type="match status" value="1"/>
</dbReference>
<feature type="domain" description="PAS" evidence="9">
    <location>
        <begin position="189"/>
        <end position="244"/>
    </location>
</feature>
<dbReference type="InterPro" id="IPR000014">
    <property type="entry name" value="PAS"/>
</dbReference>
<evidence type="ECO:0000256" key="7">
    <source>
        <dbReference type="ARBA" id="ARBA00023012"/>
    </source>
</evidence>
<evidence type="ECO:0000259" key="10">
    <source>
        <dbReference type="PROSITE" id="PS50113"/>
    </source>
</evidence>
<dbReference type="SMART" id="SM00065">
    <property type="entry name" value="GAF"/>
    <property type="match status" value="1"/>
</dbReference>
<keyword evidence="4" id="KW-0597">Phosphoprotein</keyword>
<evidence type="ECO:0000313" key="12">
    <source>
        <dbReference type="Proteomes" id="UP001310290"/>
    </source>
</evidence>
<dbReference type="InterPro" id="IPR005467">
    <property type="entry name" value="His_kinase_dom"/>
</dbReference>
<comment type="catalytic activity">
    <reaction evidence="1">
        <text>ATP + protein L-histidine = ADP + protein N-phospho-L-histidine.</text>
        <dbReference type="EC" id="2.7.13.3"/>
    </reaction>
</comment>
<dbReference type="Gene3D" id="1.10.287.130">
    <property type="match status" value="1"/>
</dbReference>
<reference evidence="11" key="1">
    <citation type="submission" date="2023-04" db="EMBL/GenBank/DDBJ databases">
        <title>Genomic diversity of scab-causing Streptomyces spp. in the province of Quebec, Canada.</title>
        <authorList>
            <person name="Biessy A."/>
            <person name="Cadieux M."/>
            <person name="Ciotola M."/>
            <person name="Filion M."/>
        </authorList>
    </citation>
    <scope>NUCLEOTIDE SEQUENCE</scope>
    <source>
        <strain evidence="11">B21-115</strain>
    </source>
</reference>
<keyword evidence="12" id="KW-1185">Reference proteome</keyword>
<name>A0ABU8AZ24_9ACTN</name>
<feature type="domain" description="PAC" evidence="10">
    <location>
        <begin position="264"/>
        <end position="316"/>
    </location>
</feature>
<dbReference type="PANTHER" id="PTHR43711">
    <property type="entry name" value="TWO-COMPONENT HISTIDINE KINASE"/>
    <property type="match status" value="1"/>
</dbReference>
<dbReference type="CDD" id="cd00075">
    <property type="entry name" value="HATPase"/>
    <property type="match status" value="1"/>
</dbReference>
<dbReference type="NCBIfam" id="TIGR00229">
    <property type="entry name" value="sensory_box"/>
    <property type="match status" value="1"/>
</dbReference>
<dbReference type="Proteomes" id="UP001310290">
    <property type="component" value="Unassembled WGS sequence"/>
</dbReference>
<dbReference type="InterPro" id="IPR000700">
    <property type="entry name" value="PAS-assoc_C"/>
</dbReference>
<dbReference type="SUPFAM" id="SSF55781">
    <property type="entry name" value="GAF domain-like"/>
    <property type="match status" value="1"/>
</dbReference>
<dbReference type="PROSITE" id="PS50112">
    <property type="entry name" value="PAS"/>
    <property type="match status" value="1"/>
</dbReference>
<dbReference type="Pfam" id="PF00989">
    <property type="entry name" value="PAS"/>
    <property type="match status" value="1"/>
</dbReference>
<dbReference type="SUPFAM" id="SSF55874">
    <property type="entry name" value="ATPase domain of HSP90 chaperone/DNA topoisomerase II/histidine kinase"/>
    <property type="match status" value="1"/>
</dbReference>
<sequence>MSGTAGTPFDVAPQDAFALLHRHAEILELVARGVPLQEVLDSIIIALEELIPDAYCSILLLDRSGTTLHHGAAPHLSLEYLRDIDGLRVGPLAGSCGSAAHFNTRVIVEDLRDDPRWTEFRASAVHAGLAACWSTPVAGQSGDPVGTFAVYHREPHRPSHRELRLVDRFTYLASVAIEHSKLVGNLVDSEELFRRSFEDNAVGMALIDLDRTVRRINRAMTKLTGFTEDELIGQSIAVLFEPSDESEAAAAFSVTPSHHQDERVTRQTRLKHRDGHFLPVEATSSLVHGIDGEPRLMALNVLDLTARRSAERAVRERREAEVARRTAEEHGRAKSELLTAVSHEIRTPLQAITGFTELLSTLDLDGARRKEALTQINLAAKHLLDIVTDVLDISRVEAEVLPLQIESVRVFDAVRDAFDLIGPEASTRNVDLCAQADSGLTVLADRRRLVQIMLNLIGNAVRHGCEGGRVEVIGRVDGDTIELRVDDDGPGIPAGLLPHLFTPFYRGTAADVDGYGLGLVLASGLATAMGGELSAQNIPDRGASFRLRLPRPSKEDT</sequence>
<dbReference type="PROSITE" id="PS50109">
    <property type="entry name" value="HIS_KIN"/>
    <property type="match status" value="1"/>
</dbReference>
<dbReference type="InterPro" id="IPR050736">
    <property type="entry name" value="Sensor_HK_Regulatory"/>
</dbReference>
<dbReference type="SMART" id="SM00387">
    <property type="entry name" value="HATPase_c"/>
    <property type="match status" value="1"/>
</dbReference>
<evidence type="ECO:0000256" key="5">
    <source>
        <dbReference type="ARBA" id="ARBA00022679"/>
    </source>
</evidence>
<dbReference type="InterPro" id="IPR001610">
    <property type="entry name" value="PAC"/>
</dbReference>
<dbReference type="SUPFAM" id="SSF55785">
    <property type="entry name" value="PYP-like sensor domain (PAS domain)"/>
    <property type="match status" value="1"/>
</dbReference>
<comment type="subcellular location">
    <subcellularLocation>
        <location evidence="2">Cell membrane</location>
    </subcellularLocation>
</comment>
<dbReference type="Pfam" id="PF13185">
    <property type="entry name" value="GAF_2"/>
    <property type="match status" value="1"/>
</dbReference>
<keyword evidence="6" id="KW-0418">Kinase</keyword>
<dbReference type="InterPro" id="IPR003018">
    <property type="entry name" value="GAF"/>
</dbReference>
<evidence type="ECO:0000256" key="2">
    <source>
        <dbReference type="ARBA" id="ARBA00004236"/>
    </source>
</evidence>
<dbReference type="EC" id="2.7.13.3" evidence="3"/>
<protein>
    <recommendedName>
        <fullName evidence="3">histidine kinase</fullName>
        <ecNumber evidence="3">2.7.13.3</ecNumber>
    </recommendedName>
</protein>
<organism evidence="11 12">
    <name type="scientific">Streptomyces bottropensis</name>
    <dbReference type="NCBI Taxonomy" id="42235"/>
    <lineage>
        <taxon>Bacteria</taxon>
        <taxon>Bacillati</taxon>
        <taxon>Actinomycetota</taxon>
        <taxon>Actinomycetes</taxon>
        <taxon>Kitasatosporales</taxon>
        <taxon>Streptomycetaceae</taxon>
        <taxon>Streptomyces</taxon>
    </lineage>
</organism>
<dbReference type="SMART" id="SM00388">
    <property type="entry name" value="HisKA"/>
    <property type="match status" value="1"/>
</dbReference>
<dbReference type="Gene3D" id="3.30.450.20">
    <property type="entry name" value="PAS domain"/>
    <property type="match status" value="1"/>
</dbReference>
<dbReference type="InterPro" id="IPR035965">
    <property type="entry name" value="PAS-like_dom_sf"/>
</dbReference>
<accession>A0ABU8AZ24</accession>
<dbReference type="InterPro" id="IPR013767">
    <property type="entry name" value="PAS_fold"/>
</dbReference>
<evidence type="ECO:0000259" key="9">
    <source>
        <dbReference type="PROSITE" id="PS50112"/>
    </source>
</evidence>
<dbReference type="InterPro" id="IPR029016">
    <property type="entry name" value="GAF-like_dom_sf"/>
</dbReference>
<dbReference type="InterPro" id="IPR036890">
    <property type="entry name" value="HATPase_C_sf"/>
</dbReference>
<keyword evidence="7" id="KW-0902">Two-component regulatory system</keyword>
<feature type="domain" description="Histidine kinase" evidence="8">
    <location>
        <begin position="340"/>
        <end position="553"/>
    </location>
</feature>